<reference evidence="2" key="3">
    <citation type="journal article" date="2017" name="Nature">
        <title>Genome sequence of the progenitor of the wheat D genome Aegilops tauschii.</title>
        <authorList>
            <person name="Luo M.C."/>
            <person name="Gu Y.Q."/>
            <person name="Puiu D."/>
            <person name="Wang H."/>
            <person name="Twardziok S.O."/>
            <person name="Deal K.R."/>
            <person name="Huo N."/>
            <person name="Zhu T."/>
            <person name="Wang L."/>
            <person name="Wang Y."/>
            <person name="McGuire P.E."/>
            <person name="Liu S."/>
            <person name="Long H."/>
            <person name="Ramasamy R.K."/>
            <person name="Rodriguez J.C."/>
            <person name="Van S.L."/>
            <person name="Yuan L."/>
            <person name="Wang Z."/>
            <person name="Xia Z."/>
            <person name="Xiao L."/>
            <person name="Anderson O.D."/>
            <person name="Ouyang S."/>
            <person name="Liang Y."/>
            <person name="Zimin A.V."/>
            <person name="Pertea G."/>
            <person name="Qi P."/>
            <person name="Bennetzen J.L."/>
            <person name="Dai X."/>
            <person name="Dawson M.W."/>
            <person name="Muller H.G."/>
            <person name="Kugler K."/>
            <person name="Rivarola-Duarte L."/>
            <person name="Spannagl M."/>
            <person name="Mayer K.F.X."/>
            <person name="Lu F.H."/>
            <person name="Bevan M.W."/>
            <person name="Leroy P."/>
            <person name="Li P."/>
            <person name="You F.M."/>
            <person name="Sun Q."/>
            <person name="Liu Z."/>
            <person name="Lyons E."/>
            <person name="Wicker T."/>
            <person name="Salzberg S.L."/>
            <person name="Devos K.M."/>
            <person name="Dvorak J."/>
        </authorList>
    </citation>
    <scope>NUCLEOTIDE SEQUENCE [LARGE SCALE GENOMIC DNA]</scope>
    <source>
        <strain evidence="2">cv. AL8/78</strain>
    </source>
</reference>
<evidence type="ECO:0000313" key="3">
    <source>
        <dbReference type="Proteomes" id="UP000015105"/>
    </source>
</evidence>
<reference evidence="3" key="1">
    <citation type="journal article" date="2014" name="Science">
        <title>Ancient hybridizations among the ancestral genomes of bread wheat.</title>
        <authorList>
            <consortium name="International Wheat Genome Sequencing Consortium,"/>
            <person name="Marcussen T."/>
            <person name="Sandve S.R."/>
            <person name="Heier L."/>
            <person name="Spannagl M."/>
            <person name="Pfeifer M."/>
            <person name="Jakobsen K.S."/>
            <person name="Wulff B.B."/>
            <person name="Steuernagel B."/>
            <person name="Mayer K.F."/>
            <person name="Olsen O.A."/>
        </authorList>
    </citation>
    <scope>NUCLEOTIDE SEQUENCE [LARGE SCALE GENOMIC DNA]</scope>
    <source>
        <strain evidence="3">cv. AL8/78</strain>
    </source>
</reference>
<dbReference type="Gramene" id="AET4Gv20071900.7">
    <property type="protein sequence ID" value="AET4Gv20071900.7"/>
    <property type="gene ID" value="AET4Gv20071900"/>
</dbReference>
<reference evidence="2" key="5">
    <citation type="journal article" date="2021" name="G3 (Bethesda)">
        <title>Aegilops tauschii genome assembly Aet v5.0 features greater sequence contiguity and improved annotation.</title>
        <authorList>
            <person name="Wang L."/>
            <person name="Zhu T."/>
            <person name="Rodriguez J.C."/>
            <person name="Deal K.R."/>
            <person name="Dubcovsky J."/>
            <person name="McGuire P.E."/>
            <person name="Lux T."/>
            <person name="Spannagl M."/>
            <person name="Mayer K.F.X."/>
            <person name="Baldrich P."/>
            <person name="Meyers B.C."/>
            <person name="Huo N."/>
            <person name="Gu Y.Q."/>
            <person name="Zhou H."/>
            <person name="Devos K.M."/>
            <person name="Bennetzen J.L."/>
            <person name="Unver T."/>
            <person name="Budak H."/>
            <person name="Gulick P.J."/>
            <person name="Galiba G."/>
            <person name="Kalapos B."/>
            <person name="Nelson D.R."/>
            <person name="Li P."/>
            <person name="You F.M."/>
            <person name="Luo M.C."/>
            <person name="Dvorak J."/>
        </authorList>
    </citation>
    <scope>NUCLEOTIDE SEQUENCE [LARGE SCALE GENOMIC DNA]</scope>
    <source>
        <strain evidence="2">cv. AL8/78</strain>
    </source>
</reference>
<organism evidence="2 3">
    <name type="scientific">Aegilops tauschii subsp. strangulata</name>
    <name type="common">Goatgrass</name>
    <dbReference type="NCBI Taxonomy" id="200361"/>
    <lineage>
        <taxon>Eukaryota</taxon>
        <taxon>Viridiplantae</taxon>
        <taxon>Streptophyta</taxon>
        <taxon>Embryophyta</taxon>
        <taxon>Tracheophyta</taxon>
        <taxon>Spermatophyta</taxon>
        <taxon>Magnoliopsida</taxon>
        <taxon>Liliopsida</taxon>
        <taxon>Poales</taxon>
        <taxon>Poaceae</taxon>
        <taxon>BOP clade</taxon>
        <taxon>Pooideae</taxon>
        <taxon>Triticodae</taxon>
        <taxon>Triticeae</taxon>
        <taxon>Triticinae</taxon>
        <taxon>Aegilops</taxon>
    </lineage>
</organism>
<feature type="signal peptide" evidence="1">
    <location>
        <begin position="1"/>
        <end position="25"/>
    </location>
</feature>
<dbReference type="EnsemblPlants" id="AET4Gv20071900.7">
    <property type="protein sequence ID" value="AET4Gv20071900.7"/>
    <property type="gene ID" value="AET4Gv20071900"/>
</dbReference>
<accession>A0A453H5J5</accession>
<reference evidence="3" key="2">
    <citation type="journal article" date="2017" name="Nat. Plants">
        <title>The Aegilops tauschii genome reveals multiple impacts of transposons.</title>
        <authorList>
            <person name="Zhao G."/>
            <person name="Zou C."/>
            <person name="Li K."/>
            <person name="Wang K."/>
            <person name="Li T."/>
            <person name="Gao L."/>
            <person name="Zhang X."/>
            <person name="Wang H."/>
            <person name="Yang Z."/>
            <person name="Liu X."/>
            <person name="Jiang W."/>
            <person name="Mao L."/>
            <person name="Kong X."/>
            <person name="Jiao Y."/>
            <person name="Jia J."/>
        </authorList>
    </citation>
    <scope>NUCLEOTIDE SEQUENCE [LARGE SCALE GENOMIC DNA]</scope>
    <source>
        <strain evidence="3">cv. AL8/78</strain>
    </source>
</reference>
<evidence type="ECO:0000256" key="1">
    <source>
        <dbReference type="SAM" id="SignalP"/>
    </source>
</evidence>
<name>A0A453H5J5_AEGTS</name>
<protein>
    <submittedName>
        <fullName evidence="2">Uncharacterized protein</fullName>
    </submittedName>
</protein>
<sequence>MKYADAKLLLYLLLCTFWHPDFLTSCFCLLHLMQGVLDPAFCKPRKPVTGCSCLEKARLVAANPMSAAFTAAADISALIKDVEQEQAISGRRGRSGTVAGDVAFPKGKENLASVLKRYKRRLASNKPPAGS</sequence>
<feature type="chain" id="PRO_5019017659" evidence="1">
    <location>
        <begin position="26"/>
        <end position="131"/>
    </location>
</feature>
<dbReference type="AlphaFoldDB" id="A0A453H5J5"/>
<keyword evidence="1" id="KW-0732">Signal</keyword>
<reference evidence="2" key="4">
    <citation type="submission" date="2019-03" db="UniProtKB">
        <authorList>
            <consortium name="EnsemblPlants"/>
        </authorList>
    </citation>
    <scope>IDENTIFICATION</scope>
</reference>
<dbReference type="Proteomes" id="UP000015105">
    <property type="component" value="Chromosome 4D"/>
</dbReference>
<proteinExistence type="predicted"/>
<keyword evidence="3" id="KW-1185">Reference proteome</keyword>
<evidence type="ECO:0000313" key="2">
    <source>
        <dbReference type="EnsemblPlants" id="AET4Gv20071900.7"/>
    </source>
</evidence>